<organism evidence="1">
    <name type="scientific">Cucumis melo</name>
    <name type="common">Muskmelon</name>
    <dbReference type="NCBI Taxonomy" id="3656"/>
    <lineage>
        <taxon>Eukaryota</taxon>
        <taxon>Viridiplantae</taxon>
        <taxon>Streptophyta</taxon>
        <taxon>Embryophyta</taxon>
        <taxon>Tracheophyta</taxon>
        <taxon>Spermatophyta</taxon>
        <taxon>Magnoliopsida</taxon>
        <taxon>eudicotyledons</taxon>
        <taxon>Gunneridae</taxon>
        <taxon>Pentapetalae</taxon>
        <taxon>rosids</taxon>
        <taxon>fabids</taxon>
        <taxon>Cucurbitales</taxon>
        <taxon>Cucurbitaceae</taxon>
        <taxon>Benincaseae</taxon>
        <taxon>Cucumis</taxon>
    </lineage>
</organism>
<accession>A0A9I9E5F4</accession>
<sequence length="73" mass="8862">MSFVWRFKIGCFFEVRIREFIWKIMGGFGLWGLAKKWYYPKLQHGREWTHVSVKNRYGSPLVSSMQVHLLWLP</sequence>
<dbReference type="AlphaFoldDB" id="A0A9I9E5F4"/>
<proteinExistence type="predicted"/>
<dbReference type="Gramene" id="MELO3C029037.2.1">
    <property type="protein sequence ID" value="MELO3C029037.2.1"/>
    <property type="gene ID" value="MELO3C029037.2"/>
</dbReference>
<reference evidence="1" key="1">
    <citation type="submission" date="2023-03" db="UniProtKB">
        <authorList>
            <consortium name="EnsemblPlants"/>
        </authorList>
    </citation>
    <scope>IDENTIFICATION</scope>
</reference>
<dbReference type="EnsemblPlants" id="MELO3C029037.2.1">
    <property type="protein sequence ID" value="MELO3C029037.2.1"/>
    <property type="gene ID" value="MELO3C029037.2"/>
</dbReference>
<name>A0A9I9E5F4_CUCME</name>
<evidence type="ECO:0000313" key="1">
    <source>
        <dbReference type="EnsemblPlants" id="MELO3C029037.2.1"/>
    </source>
</evidence>
<protein>
    <submittedName>
        <fullName evidence="1">Uncharacterized protein</fullName>
    </submittedName>
</protein>